<dbReference type="NCBIfam" id="NF004078">
    <property type="entry name" value="PRK05583.1"/>
    <property type="match status" value="1"/>
</dbReference>
<evidence type="ECO:0000313" key="3">
    <source>
        <dbReference type="Proteomes" id="UP001205748"/>
    </source>
</evidence>
<gene>
    <name evidence="2" type="ORF">NSA47_03780</name>
</gene>
<accession>A0AAE3HDJ1</accession>
<dbReference type="Proteomes" id="UP001205748">
    <property type="component" value="Unassembled WGS sequence"/>
</dbReference>
<dbReference type="Pfam" id="PF01248">
    <property type="entry name" value="Ribosomal_L7Ae"/>
    <property type="match status" value="1"/>
</dbReference>
<comment type="caution">
    <text evidence="2">The sequence shown here is derived from an EMBL/GenBank/DDBJ whole genome shotgun (WGS) entry which is preliminary data.</text>
</comment>
<feature type="domain" description="Ribosomal protein eL8/eL30/eS12/Gadd45" evidence="1">
    <location>
        <begin position="5"/>
        <end position="94"/>
    </location>
</feature>
<dbReference type="Gene3D" id="3.30.1330.30">
    <property type="match status" value="1"/>
</dbReference>
<proteinExistence type="predicted"/>
<dbReference type="SUPFAM" id="SSF55315">
    <property type="entry name" value="L30e-like"/>
    <property type="match status" value="1"/>
</dbReference>
<name>A0AAE3HDJ1_9FIRM</name>
<dbReference type="InterPro" id="IPR029064">
    <property type="entry name" value="Ribosomal_eL30-like_sf"/>
</dbReference>
<organism evidence="2 3">
    <name type="scientific">Irregularibacter muris</name>
    <dbReference type="NCBI Taxonomy" id="1796619"/>
    <lineage>
        <taxon>Bacteria</taxon>
        <taxon>Bacillati</taxon>
        <taxon>Bacillota</taxon>
        <taxon>Clostridia</taxon>
        <taxon>Eubacteriales</taxon>
        <taxon>Eubacteriaceae</taxon>
        <taxon>Irregularibacter</taxon>
    </lineage>
</organism>
<evidence type="ECO:0000313" key="2">
    <source>
        <dbReference type="EMBL" id="MCR1898106.1"/>
    </source>
</evidence>
<dbReference type="InterPro" id="IPR004038">
    <property type="entry name" value="Ribosomal_eL8/eL30/eS12/Gad45"/>
</dbReference>
<evidence type="ECO:0000259" key="1">
    <source>
        <dbReference type="Pfam" id="PF01248"/>
    </source>
</evidence>
<protein>
    <submittedName>
        <fullName evidence="2">Ribosomal L7Ae/L30e/S12e/Gadd45 family protein</fullName>
    </submittedName>
</protein>
<sequence length="102" mass="11426">MNRQKIYSFLGLCQRAGKVVSGEVGVSTNLKKRKLKLVIIAEDASENTKKTYINESKKYNVSLIILGDKVSLGNAIGKEYRSIVGIKDKNMAENLMRIYSNK</sequence>
<dbReference type="EMBL" id="JANKAS010000002">
    <property type="protein sequence ID" value="MCR1898106.1"/>
    <property type="molecule type" value="Genomic_DNA"/>
</dbReference>
<dbReference type="AlphaFoldDB" id="A0AAE3HDJ1"/>
<keyword evidence="3" id="KW-1185">Reference proteome</keyword>
<reference evidence="2" key="1">
    <citation type="submission" date="2022-07" db="EMBL/GenBank/DDBJ databases">
        <title>Enhanced cultured diversity of the mouse gut microbiota enables custom-made synthetic communities.</title>
        <authorList>
            <person name="Afrizal A."/>
        </authorList>
    </citation>
    <scope>NUCLEOTIDE SEQUENCE</scope>
    <source>
        <strain evidence="2">DSM 28593</strain>
    </source>
</reference>